<feature type="region of interest" description="Disordered" evidence="1">
    <location>
        <begin position="111"/>
        <end position="153"/>
    </location>
</feature>
<feature type="compositionally biased region" description="Polar residues" evidence="1">
    <location>
        <begin position="138"/>
        <end position="153"/>
    </location>
</feature>
<accession>A0A0P1KR31</accession>
<evidence type="ECO:0000313" key="3">
    <source>
        <dbReference type="Proteomes" id="UP000236544"/>
    </source>
</evidence>
<dbReference type="GO" id="GO:0030674">
    <property type="term" value="F:protein-macromolecule adaptor activity"/>
    <property type="evidence" value="ECO:0007669"/>
    <property type="project" value="TreeGrafter"/>
</dbReference>
<sequence length="153" mass="17305">MSDASSMRRPVEIQEFKAVIKDLPDAQLTKIRSELENSMRHLDRSNLRLKKYIAKIEGKREDTPDGMDQDELDKVDANDLQLFEDSYRENEIVLRNHYERLEALDLEASYRERGARSAPSAASASSQSHSTRAPAFDSDNTGGDTNAPNSVYL</sequence>
<gene>
    <name evidence="2" type="ORF">LAQU0_S04e07888g</name>
</gene>
<organism evidence="2 3">
    <name type="scientific">Lachancea quebecensis</name>
    <dbReference type="NCBI Taxonomy" id="1654605"/>
    <lineage>
        <taxon>Eukaryota</taxon>
        <taxon>Fungi</taxon>
        <taxon>Dikarya</taxon>
        <taxon>Ascomycota</taxon>
        <taxon>Saccharomycotina</taxon>
        <taxon>Saccharomycetes</taxon>
        <taxon>Saccharomycetales</taxon>
        <taxon>Saccharomycetaceae</taxon>
        <taxon>Lachancea</taxon>
    </lineage>
</organism>
<dbReference type="Proteomes" id="UP000236544">
    <property type="component" value="Unassembled WGS sequence"/>
</dbReference>
<feature type="compositionally biased region" description="Low complexity" evidence="1">
    <location>
        <begin position="116"/>
        <end position="133"/>
    </location>
</feature>
<name>A0A0P1KR31_9SACH</name>
<dbReference type="EMBL" id="LN890563">
    <property type="protein sequence ID" value="CUS22086.1"/>
    <property type="molecule type" value="Genomic_DNA"/>
</dbReference>
<protein>
    <submittedName>
        <fullName evidence="2">LAQU0S04e07888g1_1</fullName>
    </submittedName>
</protein>
<proteinExistence type="predicted"/>
<dbReference type="AlphaFoldDB" id="A0A0P1KR31"/>
<dbReference type="PANTHER" id="PTHR40422">
    <property type="entry name" value="TRANSLATION MACHINERY-ASSOCIATED PROTEIN 17"/>
    <property type="match status" value="1"/>
</dbReference>
<dbReference type="InterPro" id="IPR038966">
    <property type="entry name" value="TMA17"/>
</dbReference>
<keyword evidence="3" id="KW-1185">Reference proteome</keyword>
<evidence type="ECO:0000256" key="1">
    <source>
        <dbReference type="SAM" id="MobiDB-lite"/>
    </source>
</evidence>
<evidence type="ECO:0000313" key="2">
    <source>
        <dbReference type="EMBL" id="CUS22086.1"/>
    </source>
</evidence>
<dbReference type="PANTHER" id="PTHR40422:SF1">
    <property type="entry name" value="TRANSLATION MACHINERY-ASSOCIATED PROTEIN 17"/>
    <property type="match status" value="1"/>
</dbReference>
<dbReference type="GO" id="GO:0070682">
    <property type="term" value="P:proteasome regulatory particle assembly"/>
    <property type="evidence" value="ECO:0007669"/>
    <property type="project" value="InterPro"/>
</dbReference>
<reference evidence="3" key="1">
    <citation type="submission" date="2015-10" db="EMBL/GenBank/DDBJ databases">
        <authorList>
            <person name="Devillers H."/>
        </authorList>
    </citation>
    <scope>NUCLEOTIDE SEQUENCE [LARGE SCALE GENOMIC DNA]</scope>
</reference>
<dbReference type="OrthoDB" id="548474at2759"/>